<dbReference type="InterPro" id="IPR001461">
    <property type="entry name" value="Aspartic_peptidase_A1"/>
</dbReference>
<dbReference type="AlphaFoldDB" id="A0A4Y7Q0M1"/>
<dbReference type="Pfam" id="PF00026">
    <property type="entry name" value="Asp"/>
    <property type="match status" value="1"/>
</dbReference>
<organism evidence="4 5">
    <name type="scientific">Rickenella mellea</name>
    <dbReference type="NCBI Taxonomy" id="50990"/>
    <lineage>
        <taxon>Eukaryota</taxon>
        <taxon>Fungi</taxon>
        <taxon>Dikarya</taxon>
        <taxon>Basidiomycota</taxon>
        <taxon>Agaricomycotina</taxon>
        <taxon>Agaricomycetes</taxon>
        <taxon>Hymenochaetales</taxon>
        <taxon>Rickenellaceae</taxon>
        <taxon>Rickenella</taxon>
    </lineage>
</organism>
<dbReference type="Proteomes" id="UP000294933">
    <property type="component" value="Unassembled WGS sequence"/>
</dbReference>
<name>A0A4Y7Q0M1_9AGAM</name>
<evidence type="ECO:0000313" key="4">
    <source>
        <dbReference type="EMBL" id="TDL21184.1"/>
    </source>
</evidence>
<dbReference type="SUPFAM" id="SSF50630">
    <property type="entry name" value="Acid proteases"/>
    <property type="match status" value="1"/>
</dbReference>
<keyword evidence="4" id="KW-0378">Hydrolase</keyword>
<gene>
    <name evidence="4" type="ORF">BD410DRAFT_829176</name>
</gene>
<dbReference type="PANTHER" id="PTHR47966:SF75">
    <property type="entry name" value="ENDOPEPTIDASE (CTSD), PUTATIVE (AFU_ORTHOLOGUE AFUA_4G07040)-RELATED"/>
    <property type="match status" value="1"/>
</dbReference>
<evidence type="ECO:0000256" key="2">
    <source>
        <dbReference type="SAM" id="MobiDB-lite"/>
    </source>
</evidence>
<dbReference type="GO" id="GO:0006508">
    <property type="term" value="P:proteolysis"/>
    <property type="evidence" value="ECO:0007669"/>
    <property type="project" value="UniProtKB-KW"/>
</dbReference>
<proteinExistence type="inferred from homology"/>
<feature type="compositionally biased region" description="Polar residues" evidence="2">
    <location>
        <begin position="354"/>
        <end position="367"/>
    </location>
</feature>
<dbReference type="InterPro" id="IPR033121">
    <property type="entry name" value="PEPTIDASE_A1"/>
</dbReference>
<sequence length="421" mass="44875">MFPSAFAAKGLWTTLPVDSPPVLRGGDAFYHSINVTVGSPPQRSSMILSIGDPGSVISSSDCFFCPGRNLFDQSLSSTFQQTQTFSEDVIGLGGVSVSGAPFKLYETWPIDAPITFDNGGFGLWVDAHNTTLQQRSILEAASDQGLLLNPVIGLILNPRNPKLTIGALDPNDYEGEINWVPALDDSHVDIDGFYGFNGSRIPWETPTAALSSVDFSVFVPNPKAYFADEGYSGQPLSQIVGLLDPPPGTSEFAYVCNTTTPTVSLSVGINGVRYPINSTDLLRQNGLDSPGDGTCLVGIANYSSVANDINGHKAALGVPFLRSIYLAYRMPTGDCPPYWGFAFLANTTASTTVIQQKPTSTPTSSDKCLNFPRPTSPPSNTAGTSQKNAKTFPVYGRPSHEQVPLPNVDQLGPPRLISNSG</sequence>
<evidence type="ECO:0000259" key="3">
    <source>
        <dbReference type="PROSITE" id="PS51767"/>
    </source>
</evidence>
<dbReference type="EMBL" id="ML170182">
    <property type="protein sequence ID" value="TDL21184.1"/>
    <property type="molecule type" value="Genomic_DNA"/>
</dbReference>
<feature type="domain" description="Peptidase A1" evidence="3">
    <location>
        <begin position="31"/>
        <end position="342"/>
    </location>
</feature>
<comment type="similarity">
    <text evidence="1">Belongs to the peptidase A1 family.</text>
</comment>
<dbReference type="VEuPathDB" id="FungiDB:BD410DRAFT_829176"/>
<keyword evidence="4" id="KW-0645">Protease</keyword>
<dbReference type="PANTHER" id="PTHR47966">
    <property type="entry name" value="BETA-SITE APP-CLEAVING ENZYME, ISOFORM A-RELATED"/>
    <property type="match status" value="1"/>
</dbReference>
<dbReference type="Gene3D" id="2.40.70.10">
    <property type="entry name" value="Acid Proteases"/>
    <property type="match status" value="2"/>
</dbReference>
<dbReference type="STRING" id="50990.A0A4Y7Q0M1"/>
<dbReference type="PROSITE" id="PS51767">
    <property type="entry name" value="PEPTIDASE_A1"/>
    <property type="match status" value="1"/>
</dbReference>
<evidence type="ECO:0000256" key="1">
    <source>
        <dbReference type="ARBA" id="ARBA00007447"/>
    </source>
</evidence>
<dbReference type="InterPro" id="IPR021109">
    <property type="entry name" value="Peptidase_aspartic_dom_sf"/>
</dbReference>
<dbReference type="GO" id="GO:0004190">
    <property type="term" value="F:aspartic-type endopeptidase activity"/>
    <property type="evidence" value="ECO:0007669"/>
    <property type="project" value="InterPro"/>
</dbReference>
<feature type="region of interest" description="Disordered" evidence="2">
    <location>
        <begin position="354"/>
        <end position="421"/>
    </location>
</feature>
<accession>A0A4Y7Q0M1</accession>
<dbReference type="OrthoDB" id="2747330at2759"/>
<reference evidence="4 5" key="1">
    <citation type="submission" date="2018-06" db="EMBL/GenBank/DDBJ databases">
        <title>A transcriptomic atlas of mushroom development highlights an independent origin of complex multicellularity.</title>
        <authorList>
            <consortium name="DOE Joint Genome Institute"/>
            <person name="Krizsan K."/>
            <person name="Almasi E."/>
            <person name="Merenyi Z."/>
            <person name="Sahu N."/>
            <person name="Viragh M."/>
            <person name="Koszo T."/>
            <person name="Mondo S."/>
            <person name="Kiss B."/>
            <person name="Balint B."/>
            <person name="Kues U."/>
            <person name="Barry K."/>
            <person name="Hegedus J.C."/>
            <person name="Henrissat B."/>
            <person name="Johnson J."/>
            <person name="Lipzen A."/>
            <person name="Ohm R."/>
            <person name="Nagy I."/>
            <person name="Pangilinan J."/>
            <person name="Yan J."/>
            <person name="Xiong Y."/>
            <person name="Grigoriev I.V."/>
            <person name="Hibbett D.S."/>
            <person name="Nagy L.G."/>
        </authorList>
    </citation>
    <scope>NUCLEOTIDE SEQUENCE [LARGE SCALE GENOMIC DNA]</scope>
    <source>
        <strain evidence="4 5">SZMC22713</strain>
    </source>
</reference>
<keyword evidence="5" id="KW-1185">Reference proteome</keyword>
<feature type="compositionally biased region" description="Polar residues" evidence="2">
    <location>
        <begin position="378"/>
        <end position="389"/>
    </location>
</feature>
<protein>
    <submittedName>
        <fullName evidence="4">Acid protease</fullName>
    </submittedName>
</protein>
<evidence type="ECO:0000313" key="5">
    <source>
        <dbReference type="Proteomes" id="UP000294933"/>
    </source>
</evidence>